<feature type="domain" description="Radical SAM core" evidence="6">
    <location>
        <begin position="165"/>
        <end position="400"/>
    </location>
</feature>
<dbReference type="EMBL" id="WHUT02000003">
    <property type="protein sequence ID" value="NUB44150.1"/>
    <property type="molecule type" value="Genomic_DNA"/>
</dbReference>
<dbReference type="RefSeq" id="WP_152824628.1">
    <property type="nucleotide sequence ID" value="NZ_WHUT02000003.1"/>
</dbReference>
<dbReference type="Proteomes" id="UP000484076">
    <property type="component" value="Unassembled WGS sequence"/>
</dbReference>
<dbReference type="PANTHER" id="PTHR11228">
    <property type="entry name" value="RADICAL SAM DOMAIN PROTEIN"/>
    <property type="match status" value="1"/>
</dbReference>
<dbReference type="InterPro" id="IPR050377">
    <property type="entry name" value="Radical_SAM_PqqE_MftC-like"/>
</dbReference>
<dbReference type="GO" id="GO:0046872">
    <property type="term" value="F:metal ion binding"/>
    <property type="evidence" value="ECO:0007669"/>
    <property type="project" value="UniProtKB-KW"/>
</dbReference>
<gene>
    <name evidence="7" type="ORF">GEU84_007135</name>
</gene>
<dbReference type="SFLD" id="SFLDS00029">
    <property type="entry name" value="Radical_SAM"/>
    <property type="match status" value="1"/>
</dbReference>
<dbReference type="InterPro" id="IPR013785">
    <property type="entry name" value="Aldolase_TIM"/>
</dbReference>
<accession>A0A8X8KMQ1</accession>
<evidence type="ECO:0000313" key="7">
    <source>
        <dbReference type="EMBL" id="NUB44150.1"/>
    </source>
</evidence>
<dbReference type="CDD" id="cd01335">
    <property type="entry name" value="Radical_SAM"/>
    <property type="match status" value="1"/>
</dbReference>
<dbReference type="GO" id="GO:0051536">
    <property type="term" value="F:iron-sulfur cluster binding"/>
    <property type="evidence" value="ECO:0007669"/>
    <property type="project" value="UniProtKB-KW"/>
</dbReference>
<organism evidence="7 8">
    <name type="scientific">Fertoeibacter niger</name>
    <dbReference type="NCBI Taxonomy" id="2656921"/>
    <lineage>
        <taxon>Bacteria</taxon>
        <taxon>Pseudomonadati</taxon>
        <taxon>Pseudomonadota</taxon>
        <taxon>Alphaproteobacteria</taxon>
        <taxon>Rhodobacterales</taxon>
        <taxon>Paracoccaceae</taxon>
        <taxon>Fertoeibacter</taxon>
    </lineage>
</organism>
<dbReference type="SUPFAM" id="SSF102114">
    <property type="entry name" value="Radical SAM enzymes"/>
    <property type="match status" value="1"/>
</dbReference>
<evidence type="ECO:0000313" key="8">
    <source>
        <dbReference type="Proteomes" id="UP000484076"/>
    </source>
</evidence>
<dbReference type="InterPro" id="IPR058240">
    <property type="entry name" value="rSAM_sf"/>
</dbReference>
<comment type="caution">
    <text evidence="7">The sequence shown here is derived from an EMBL/GenBank/DDBJ whole genome shotgun (WGS) entry which is preliminary data.</text>
</comment>
<keyword evidence="3" id="KW-0479">Metal-binding</keyword>
<dbReference type="AlphaFoldDB" id="A0A8X8KMQ1"/>
<dbReference type="Pfam" id="PF13353">
    <property type="entry name" value="Fer4_12"/>
    <property type="match status" value="1"/>
</dbReference>
<comment type="cofactor">
    <cofactor evidence="1">
        <name>[4Fe-4S] cluster</name>
        <dbReference type="ChEBI" id="CHEBI:49883"/>
    </cofactor>
</comment>
<dbReference type="GO" id="GO:0006783">
    <property type="term" value="P:heme biosynthetic process"/>
    <property type="evidence" value="ECO:0007669"/>
    <property type="project" value="TreeGrafter"/>
</dbReference>
<dbReference type="PANTHER" id="PTHR11228:SF7">
    <property type="entry name" value="PQQA PEPTIDE CYCLASE"/>
    <property type="match status" value="1"/>
</dbReference>
<protein>
    <submittedName>
        <fullName evidence="7">4Fe-4S cluster-binding domain-containing protein</fullName>
    </submittedName>
</protein>
<dbReference type="SFLD" id="SFLDG01067">
    <property type="entry name" value="SPASM/twitch_domain_containing"/>
    <property type="match status" value="1"/>
</dbReference>
<evidence type="ECO:0000256" key="2">
    <source>
        <dbReference type="ARBA" id="ARBA00022691"/>
    </source>
</evidence>
<keyword evidence="8" id="KW-1185">Reference proteome</keyword>
<evidence type="ECO:0000256" key="4">
    <source>
        <dbReference type="ARBA" id="ARBA00023004"/>
    </source>
</evidence>
<dbReference type="Gene3D" id="3.20.20.70">
    <property type="entry name" value="Aldolase class I"/>
    <property type="match status" value="1"/>
</dbReference>
<sequence>MDKAFLARMARDWGPGIGLMQAFLRPDPRSHLLGLFHPQPGDGFIEITVTAHPADGSYDYSKLYYACEPRQGFAEDRVICFKLRHRGRAETLRLLLPAPARQTGHLRLRLDALPYTPGRVTVQAARLLPASEAGELSRLAHLSALKEQVRRAVQISEANRRVALPHLPESISLELTAGCNLTCSHCSSHGAADAHDANNRKAAFDGDMLERLAQEAFPALTLLNLVGRGEPMMVGKPLWQRMVRLLEEYRVLLTCVTNGYFIRQRLDAATLAVLHTLTVSIDGMTQDVFGANRGGASLALVLNNIAHFQDMRNASDLMRRPRLGLSWTLKKNNIRQFPDFIRLARDLEADLLYVRHLFVFRDADRAQSLLDEPDLVNRYLDEAYALLEGSRIKLDVAPMSAPA</sequence>
<keyword evidence="2" id="KW-0949">S-adenosyl-L-methionine</keyword>
<keyword evidence="5" id="KW-0411">Iron-sulfur</keyword>
<dbReference type="PROSITE" id="PS51918">
    <property type="entry name" value="RADICAL_SAM"/>
    <property type="match status" value="1"/>
</dbReference>
<dbReference type="InterPro" id="IPR007197">
    <property type="entry name" value="rSAM"/>
</dbReference>
<keyword evidence="4" id="KW-0408">Iron</keyword>
<evidence type="ECO:0000259" key="6">
    <source>
        <dbReference type="PROSITE" id="PS51918"/>
    </source>
</evidence>
<reference evidence="7" key="1">
    <citation type="submission" date="2020-05" db="EMBL/GenBank/DDBJ databases">
        <title>Fertoebacter nigrum gen. nov., sp. nov., a new member of the family Rhodobacteraceae.</title>
        <authorList>
            <person name="Szuroczki S."/>
            <person name="Abbaszade G."/>
            <person name="Buni D."/>
            <person name="Schumann P."/>
            <person name="Toth E."/>
        </authorList>
    </citation>
    <scope>NUCLEOTIDE SEQUENCE</scope>
    <source>
        <strain evidence="7">RG-N-1a</strain>
    </source>
</reference>
<name>A0A8X8KMQ1_9RHOB</name>
<dbReference type="GO" id="GO:0003824">
    <property type="term" value="F:catalytic activity"/>
    <property type="evidence" value="ECO:0007669"/>
    <property type="project" value="InterPro"/>
</dbReference>
<evidence type="ECO:0000256" key="5">
    <source>
        <dbReference type="ARBA" id="ARBA00023014"/>
    </source>
</evidence>
<evidence type="ECO:0000256" key="1">
    <source>
        <dbReference type="ARBA" id="ARBA00001966"/>
    </source>
</evidence>
<proteinExistence type="predicted"/>
<evidence type="ECO:0000256" key="3">
    <source>
        <dbReference type="ARBA" id="ARBA00022723"/>
    </source>
</evidence>